<keyword evidence="2" id="KW-1185">Reference proteome</keyword>
<organism evidence="1 2">
    <name type="scientific">Engystomops pustulosus</name>
    <name type="common">Tungara frog</name>
    <name type="synonym">Physalaemus pustulosus</name>
    <dbReference type="NCBI Taxonomy" id="76066"/>
    <lineage>
        <taxon>Eukaryota</taxon>
        <taxon>Metazoa</taxon>
        <taxon>Chordata</taxon>
        <taxon>Craniata</taxon>
        <taxon>Vertebrata</taxon>
        <taxon>Euteleostomi</taxon>
        <taxon>Amphibia</taxon>
        <taxon>Batrachia</taxon>
        <taxon>Anura</taxon>
        <taxon>Neobatrachia</taxon>
        <taxon>Hyloidea</taxon>
        <taxon>Leptodactylidae</taxon>
        <taxon>Leiuperinae</taxon>
        <taxon>Engystomops</taxon>
    </lineage>
</organism>
<evidence type="ECO:0000313" key="1">
    <source>
        <dbReference type="EMBL" id="KAG8598089.1"/>
    </source>
</evidence>
<dbReference type="AlphaFoldDB" id="A0AAV7DKQ1"/>
<sequence>MHNLVVLLIKPSKHRIRKQSTTNKHLSGYTLPFIKQAAHTVLCWTVMFCLGKLEFVSFFDSKPVLGISRLVFGDLTSLSSLATSFKSPRTNSKSSTIILICSFTLALEACPSVGEDVPLDFADMLQSKLKGASEEGDWLQPSLRSCSPAFSCSGLPHSPLFLLPVYTLP</sequence>
<evidence type="ECO:0000313" key="2">
    <source>
        <dbReference type="Proteomes" id="UP000824782"/>
    </source>
</evidence>
<accession>A0AAV7DKQ1</accession>
<proteinExistence type="predicted"/>
<gene>
    <name evidence="1" type="ORF">GDO81_002494</name>
</gene>
<dbReference type="EMBL" id="WNYA01000001">
    <property type="protein sequence ID" value="KAG8598089.1"/>
    <property type="molecule type" value="Genomic_DNA"/>
</dbReference>
<reference evidence="1" key="1">
    <citation type="thesis" date="2020" institute="ProQuest LLC" country="789 East Eisenhower Parkway, Ann Arbor, MI, USA">
        <title>Comparative Genomics and Chromosome Evolution.</title>
        <authorList>
            <person name="Mudd A.B."/>
        </authorList>
    </citation>
    <scope>NUCLEOTIDE SEQUENCE</scope>
    <source>
        <strain evidence="1">237g6f4</strain>
        <tissue evidence="1">Blood</tissue>
    </source>
</reference>
<comment type="caution">
    <text evidence="1">The sequence shown here is derived from an EMBL/GenBank/DDBJ whole genome shotgun (WGS) entry which is preliminary data.</text>
</comment>
<protein>
    <submittedName>
        <fullName evidence="1">Uncharacterized protein</fullName>
    </submittedName>
</protein>
<dbReference type="Proteomes" id="UP000824782">
    <property type="component" value="Unassembled WGS sequence"/>
</dbReference>
<name>A0AAV7DKQ1_ENGPU</name>